<feature type="compositionally biased region" description="Polar residues" evidence="1">
    <location>
        <begin position="194"/>
        <end position="204"/>
    </location>
</feature>
<dbReference type="GO" id="GO:0008654">
    <property type="term" value="P:phospholipid biosynthetic process"/>
    <property type="evidence" value="ECO:0007669"/>
    <property type="project" value="TreeGrafter"/>
</dbReference>
<dbReference type="GO" id="GO:0005783">
    <property type="term" value="C:endoplasmic reticulum"/>
    <property type="evidence" value="ECO:0007669"/>
    <property type="project" value="TreeGrafter"/>
</dbReference>
<feature type="compositionally biased region" description="Low complexity" evidence="1">
    <location>
        <begin position="396"/>
        <end position="413"/>
    </location>
</feature>
<dbReference type="OrthoDB" id="2441642at2759"/>
<name>A0A9P3LCC1_9APHY</name>
<comment type="caution">
    <text evidence="2">The sequence shown here is derived from an EMBL/GenBank/DDBJ whole genome shotgun (WGS) entry which is preliminary data.</text>
</comment>
<feature type="compositionally biased region" description="Polar residues" evidence="1">
    <location>
        <begin position="358"/>
        <end position="369"/>
    </location>
</feature>
<dbReference type="InterPro" id="IPR013927">
    <property type="entry name" value="TF_Opi1_Ccg-8"/>
</dbReference>
<feature type="region of interest" description="Disordered" evidence="1">
    <location>
        <begin position="581"/>
        <end position="643"/>
    </location>
</feature>
<dbReference type="GO" id="GO:0030968">
    <property type="term" value="P:endoplasmic reticulum unfolded protein response"/>
    <property type="evidence" value="ECO:0007669"/>
    <property type="project" value="TreeGrafter"/>
</dbReference>
<accession>A0A9P3LCC1</accession>
<feature type="region of interest" description="Disordered" evidence="1">
    <location>
        <begin position="478"/>
        <end position="530"/>
    </location>
</feature>
<feature type="compositionally biased region" description="Basic and acidic residues" evidence="1">
    <location>
        <begin position="169"/>
        <end position="190"/>
    </location>
</feature>
<feature type="compositionally biased region" description="Low complexity" evidence="1">
    <location>
        <begin position="581"/>
        <end position="591"/>
    </location>
</feature>
<dbReference type="PANTHER" id="PTHR38406:SF1">
    <property type="entry name" value="TRANSCRIPTIONAL REPRESSOR OPI1"/>
    <property type="match status" value="1"/>
</dbReference>
<keyword evidence="3" id="KW-1185">Reference proteome</keyword>
<feature type="compositionally biased region" description="Basic and acidic residues" evidence="1">
    <location>
        <begin position="614"/>
        <end position="643"/>
    </location>
</feature>
<dbReference type="AlphaFoldDB" id="A0A9P3LCC1"/>
<reference evidence="2 3" key="1">
    <citation type="submission" date="2021-08" db="EMBL/GenBank/DDBJ databases">
        <title>Draft Genome Sequence of Phanerochaete sordida strain YK-624.</title>
        <authorList>
            <person name="Mori T."/>
            <person name="Dohra H."/>
            <person name="Suzuki T."/>
            <person name="Kawagishi H."/>
            <person name="Hirai H."/>
        </authorList>
    </citation>
    <scope>NUCLEOTIDE SEQUENCE [LARGE SCALE GENOMIC DNA]</scope>
    <source>
        <strain evidence="2 3">YK-624</strain>
    </source>
</reference>
<evidence type="ECO:0000313" key="2">
    <source>
        <dbReference type="EMBL" id="GJE90356.1"/>
    </source>
</evidence>
<dbReference type="Pfam" id="PF08618">
    <property type="entry name" value="Opi1"/>
    <property type="match status" value="2"/>
</dbReference>
<feature type="region of interest" description="Disordered" evidence="1">
    <location>
        <begin position="30"/>
        <end position="64"/>
    </location>
</feature>
<dbReference type="GO" id="GO:0006357">
    <property type="term" value="P:regulation of transcription by RNA polymerase II"/>
    <property type="evidence" value="ECO:0007669"/>
    <property type="project" value="TreeGrafter"/>
</dbReference>
<evidence type="ECO:0000313" key="3">
    <source>
        <dbReference type="Proteomes" id="UP000703269"/>
    </source>
</evidence>
<feature type="compositionally biased region" description="Low complexity" evidence="1">
    <location>
        <begin position="496"/>
        <end position="507"/>
    </location>
</feature>
<feature type="compositionally biased region" description="Low complexity" evidence="1">
    <location>
        <begin position="41"/>
        <end position="56"/>
    </location>
</feature>
<feature type="compositionally biased region" description="Polar residues" evidence="1">
    <location>
        <begin position="31"/>
        <end position="40"/>
    </location>
</feature>
<evidence type="ECO:0000256" key="1">
    <source>
        <dbReference type="SAM" id="MobiDB-lite"/>
    </source>
</evidence>
<proteinExistence type="predicted"/>
<gene>
    <name evidence="2" type="ORF">PsYK624_064870</name>
</gene>
<dbReference type="GO" id="GO:0005634">
    <property type="term" value="C:nucleus"/>
    <property type="evidence" value="ECO:0007669"/>
    <property type="project" value="TreeGrafter"/>
</dbReference>
<organism evidence="2 3">
    <name type="scientific">Phanerochaete sordida</name>
    <dbReference type="NCBI Taxonomy" id="48140"/>
    <lineage>
        <taxon>Eukaryota</taxon>
        <taxon>Fungi</taxon>
        <taxon>Dikarya</taxon>
        <taxon>Basidiomycota</taxon>
        <taxon>Agaricomycotina</taxon>
        <taxon>Agaricomycetes</taxon>
        <taxon>Polyporales</taxon>
        <taxon>Phanerochaetaceae</taxon>
        <taxon>Phanerochaete</taxon>
    </lineage>
</organism>
<dbReference type="PANTHER" id="PTHR38406">
    <property type="entry name" value="TRANSCRIPTIONAL REPRESSOR OPI1"/>
    <property type="match status" value="1"/>
</dbReference>
<dbReference type="Proteomes" id="UP000703269">
    <property type="component" value="Unassembled WGS sequence"/>
</dbReference>
<feature type="region of interest" description="Disordered" evidence="1">
    <location>
        <begin position="129"/>
        <end position="216"/>
    </location>
</feature>
<protein>
    <submittedName>
        <fullName evidence="2">Opi1-domain-containing protein</fullName>
    </submittedName>
</protein>
<dbReference type="EMBL" id="BPQB01000016">
    <property type="protein sequence ID" value="GJE90356.1"/>
    <property type="molecule type" value="Genomic_DNA"/>
</dbReference>
<feature type="region of interest" description="Disordered" evidence="1">
    <location>
        <begin position="358"/>
        <end position="427"/>
    </location>
</feature>
<feature type="compositionally biased region" description="Basic and acidic residues" evidence="1">
    <location>
        <begin position="129"/>
        <end position="148"/>
    </location>
</feature>
<dbReference type="GO" id="GO:0003714">
    <property type="term" value="F:transcription corepressor activity"/>
    <property type="evidence" value="ECO:0007669"/>
    <property type="project" value="InterPro"/>
</dbReference>
<sequence>MDTVLEHPDLEDQDESVRIAVRALGDMRNSVHASPTTSFQPTPALSTTSRSSSPSLPEEDQPDFVSRVSTLPLVNTALRAYEQGKASSRVVKYGAEMMESSVKTISRPVIERLPVGQLDEFACRQLDRLDSYRRKQSPERGRRPDPSPDRANGWTSALRDISIVRGRRRDSDREGERDRDVSMARGDEAKATNIPESHSRTPTPGQDERANAEQHQQVVQRSRWQAVLLEAGGIGAAVSEESMRRLKYCLQWLQYATAHIDAQILVLRDFIASLQNSSSTSTALSTTAPLTEHHLQTLTSIRRDVVDTIRQVVDVVSKYAGGALPEPARTRVRQFILCLPQRWAHAASGPLGGTAGTATVNGSAATNGSDGKKDVTSGRGRGRAAPYTYGPGEAGPSPRSRPASRATSPSSLRTHPHGRQAANAAVPTAGAAAQAAQKILTLATESLDMLRAVTSVFKESLDKADAWVERLRVVGLQRQSSSAITSSPPTLPPPSSLALPQPQSMPLDTYRDPLPPIQSTPSSSRAHSPVPSFAQLQLPPLDPALVAASGYAARQQQLNGRRHEHRGPEKEFDALTLSSGSVSAASSLPPSRFTTPRMQPLGLDSDGALGSYLRDGEDIRRPLSSEREVPVKADAVGRMDVDR</sequence>